<dbReference type="PANTHER" id="PTHR33627">
    <property type="entry name" value="TRANSPOSASE"/>
    <property type="match status" value="1"/>
</dbReference>
<dbReference type="Pfam" id="PF01609">
    <property type="entry name" value="DDE_Tnp_1"/>
    <property type="match status" value="1"/>
</dbReference>
<dbReference type="HOGENOM" id="CLU_064472_1_0_0"/>
<dbReference type="PANTHER" id="PTHR33627:SF1">
    <property type="entry name" value="TRANSPOSASE"/>
    <property type="match status" value="1"/>
</dbReference>
<dbReference type="InterPro" id="IPR002559">
    <property type="entry name" value="Transposase_11"/>
</dbReference>
<dbReference type="InterPro" id="IPR039365">
    <property type="entry name" value="IS701-like"/>
</dbReference>
<name>Q1J2Q5_DEIGD</name>
<feature type="domain" description="Transposase IS4-like" evidence="1">
    <location>
        <begin position="95"/>
        <end position="306"/>
    </location>
</feature>
<dbReference type="Proteomes" id="UP000002431">
    <property type="component" value="Plasmid pDGEO01"/>
</dbReference>
<evidence type="ECO:0000259" key="1">
    <source>
        <dbReference type="Pfam" id="PF01609"/>
    </source>
</evidence>
<dbReference type="EMBL" id="CP000358">
    <property type="protein sequence ID" value="ABF44225.1"/>
    <property type="molecule type" value="Genomic_DNA"/>
</dbReference>
<proteinExistence type="predicted"/>
<geneLocation type="plasmid" evidence="3 4">
    <name>pDGEO01</name>
</geneLocation>
<dbReference type="GO" id="GO:0006313">
    <property type="term" value="P:DNA transposition"/>
    <property type="evidence" value="ECO:0007669"/>
    <property type="project" value="InterPro"/>
</dbReference>
<dbReference type="GO" id="GO:0003677">
    <property type="term" value="F:DNA binding"/>
    <property type="evidence" value="ECO:0007669"/>
    <property type="project" value="InterPro"/>
</dbReference>
<evidence type="ECO:0000313" key="4">
    <source>
        <dbReference type="Proteomes" id="UP000002431"/>
    </source>
</evidence>
<keyword evidence="3" id="KW-0614">Plasmid</keyword>
<keyword evidence="4" id="KW-1185">Reference proteome</keyword>
<sequence>MYDLKLRGERASILADALLSVPTSPYQKRSLEAALGLFLDLKTKKALHWAHTVSASALSRLLNVDEWDTSACWATLVQAQWDALLLAARRNHHPRLRLCVDLTSIPKTGRELPFVRVYHEVYGIHLVVLYAVYGDLKFPVGYRVYRGKGTPSPVRLALELLASVPAEVSRRFDVWVLADSGFESSAFLQGVRDLGFEFVVGVRSTRRTDHPGHVTVEDCEHGSWVNLANWPWDTLTLARIHRGERTFFSVASQLLPGDLVAREGARRWAIESFFKEAKHGFGLNRFALRTAQGLDRWVLLVFAAFTLSMLCRTDALSLEQAAEVAARVALPLLVVQRLAVQVWREEEFLRQHGYSLTLSRCKT</sequence>
<evidence type="ECO:0000313" key="3">
    <source>
        <dbReference type="EMBL" id="ABF44229.1"/>
    </source>
</evidence>
<organism evidence="3 4">
    <name type="scientific">Deinococcus geothermalis (strain DSM 11300 / CIP 105573 / AG-3a)</name>
    <dbReference type="NCBI Taxonomy" id="319795"/>
    <lineage>
        <taxon>Bacteria</taxon>
        <taxon>Thermotogati</taxon>
        <taxon>Deinococcota</taxon>
        <taxon>Deinococci</taxon>
        <taxon>Deinococcales</taxon>
        <taxon>Deinococcaceae</taxon>
        <taxon>Deinococcus</taxon>
    </lineage>
</organism>
<evidence type="ECO:0000313" key="2">
    <source>
        <dbReference type="EMBL" id="ABF44225.1"/>
    </source>
</evidence>
<dbReference type="AlphaFoldDB" id="Q1J2Q5"/>
<dbReference type="RefSeq" id="WP_011525778.1">
    <property type="nucleotide sequence ID" value="NC_008010.2"/>
</dbReference>
<dbReference type="SUPFAM" id="SSF53098">
    <property type="entry name" value="Ribonuclease H-like"/>
    <property type="match status" value="1"/>
</dbReference>
<reference evidence="3" key="2">
    <citation type="submission" date="2006-04" db="EMBL/GenBank/DDBJ databases">
        <title>Complete sequence of plasmid1 pDGEO01 of Deinococcus geothermalis DSM 11300.</title>
        <authorList>
            <consortium name="US DOE Joint Genome Institute"/>
            <person name="Copeland A."/>
            <person name="Lucas S."/>
            <person name="Lapidus A."/>
            <person name="Barry K."/>
            <person name="Detter J.C."/>
            <person name="Glavina del Rio T."/>
            <person name="Hammon N."/>
            <person name="Israni S."/>
            <person name="Dalin E."/>
            <person name="Tice H."/>
            <person name="Pitluck S."/>
            <person name="Brettin T."/>
            <person name="Bruce D."/>
            <person name="Han C."/>
            <person name="Tapia R."/>
            <person name="Saunders E."/>
            <person name="Gilna P."/>
            <person name="Schmutz J."/>
            <person name="Larimer F."/>
            <person name="Land M."/>
            <person name="Hauser L."/>
            <person name="Kyrpides N."/>
            <person name="Kim E."/>
            <person name="Daly M.J."/>
            <person name="Fredrickson J.K."/>
            <person name="Makarova K.S."/>
            <person name="Gaidamakova E.K."/>
            <person name="Zhai M."/>
            <person name="Richardson P."/>
        </authorList>
    </citation>
    <scope>NUCLEOTIDE SEQUENCE</scope>
    <source>
        <strain evidence="3">DSM 11300</strain>
        <plasmid evidence="3">pDGEO01</plasmid>
    </source>
</reference>
<dbReference type="EMBL" id="CP000358">
    <property type="protein sequence ID" value="ABF44229.1"/>
    <property type="molecule type" value="Genomic_DNA"/>
</dbReference>
<dbReference type="eggNOG" id="COG3385">
    <property type="taxonomic scope" value="Bacteria"/>
</dbReference>
<dbReference type="GO" id="GO:0004803">
    <property type="term" value="F:transposase activity"/>
    <property type="evidence" value="ECO:0007669"/>
    <property type="project" value="InterPro"/>
</dbReference>
<protein>
    <submittedName>
        <fullName evidence="2 3">Transposase, IS4</fullName>
    </submittedName>
</protein>
<dbReference type="KEGG" id="dge:Dgeo_2797"/>
<gene>
    <name evidence="2" type="ordered locus">Dgeo_2793</name>
    <name evidence="3" type="ordered locus">Dgeo_2797</name>
</gene>
<dbReference type="InterPro" id="IPR012337">
    <property type="entry name" value="RNaseH-like_sf"/>
</dbReference>
<dbReference type="KEGG" id="dge:Dgeo_2793"/>
<accession>Q1J2Q5</accession>
<reference evidence="4" key="1">
    <citation type="submission" date="2006-04" db="EMBL/GenBank/DDBJ databases">
        <title>Complete sequence of plasmid1 pDGEO01 of Deinococcus geothermalis DSM 11300.</title>
        <authorList>
            <person name="Copeland A."/>
            <person name="Lucas S."/>
            <person name="Lapidus A."/>
            <person name="Barry K."/>
            <person name="Detter J.C."/>
            <person name="Glavina del Rio T."/>
            <person name="Hammon N."/>
            <person name="Israni S."/>
            <person name="Dalin E."/>
            <person name="Tice H."/>
            <person name="Pitluck S."/>
            <person name="Brettin T."/>
            <person name="Bruce D."/>
            <person name="Han C."/>
            <person name="Tapia R."/>
            <person name="Saunders E."/>
            <person name="Gilna P."/>
            <person name="Schmutz J."/>
            <person name="Larimer F."/>
            <person name="Land M."/>
            <person name="Hauser L."/>
            <person name="Kyrpides N."/>
            <person name="Kim E."/>
            <person name="Daly M.J."/>
            <person name="Fredrickson J.K."/>
            <person name="Makarova K.S."/>
            <person name="Gaidamakova E.K."/>
            <person name="Zhai M."/>
            <person name="Richardson P."/>
        </authorList>
    </citation>
    <scope>NUCLEOTIDE SEQUENCE [LARGE SCALE GENOMIC DNA]</scope>
    <source>
        <strain evidence="4">DSM 11300 / CIP 105573 / AG-3a</strain>
        <plasmid evidence="4">pDGEO01</plasmid>
    </source>
</reference>